<comment type="caution">
    <text evidence="8">The sequence shown here is derived from an EMBL/GenBank/DDBJ whole genome shotgun (WGS) entry which is preliminary data.</text>
</comment>
<dbReference type="AlphaFoldDB" id="A0A1Y2E056"/>
<dbReference type="InterPro" id="IPR000620">
    <property type="entry name" value="EamA_dom"/>
</dbReference>
<feature type="transmembrane region" description="Helical" evidence="6">
    <location>
        <begin position="374"/>
        <end position="390"/>
    </location>
</feature>
<protein>
    <submittedName>
        <fullName evidence="8">DUF6-domain-containing protein</fullName>
    </submittedName>
</protein>
<feature type="transmembrane region" description="Helical" evidence="6">
    <location>
        <begin position="165"/>
        <end position="182"/>
    </location>
</feature>
<dbReference type="OrthoDB" id="2128165at2759"/>
<keyword evidence="5 6" id="KW-0472">Membrane</keyword>
<dbReference type="PANTHER" id="PTHR32322:SF18">
    <property type="entry name" value="S-ADENOSYLMETHIONINE_S-ADENOSYLHOMOCYSTEINE TRANSPORTER"/>
    <property type="match status" value="1"/>
</dbReference>
<evidence type="ECO:0000259" key="7">
    <source>
        <dbReference type="Pfam" id="PF00892"/>
    </source>
</evidence>
<dbReference type="EMBL" id="MCOG01000053">
    <property type="protein sequence ID" value="ORY64726.1"/>
    <property type="molecule type" value="Genomic_DNA"/>
</dbReference>
<dbReference type="Proteomes" id="UP000193920">
    <property type="component" value="Unassembled WGS sequence"/>
</dbReference>
<feature type="domain" description="EamA" evidence="7">
    <location>
        <begin position="64"/>
        <end position="206"/>
    </location>
</feature>
<keyword evidence="2" id="KW-1003">Cell membrane</keyword>
<evidence type="ECO:0000313" key="8">
    <source>
        <dbReference type="EMBL" id="ORY64726.1"/>
    </source>
</evidence>
<feature type="transmembrane region" description="Helical" evidence="6">
    <location>
        <begin position="229"/>
        <end position="249"/>
    </location>
</feature>
<feature type="transmembrane region" description="Helical" evidence="6">
    <location>
        <begin position="316"/>
        <end position="336"/>
    </location>
</feature>
<keyword evidence="4 6" id="KW-1133">Transmembrane helix</keyword>
<evidence type="ECO:0000256" key="5">
    <source>
        <dbReference type="ARBA" id="ARBA00023136"/>
    </source>
</evidence>
<feature type="transmembrane region" description="Helical" evidence="6">
    <location>
        <begin position="189"/>
        <end position="209"/>
    </location>
</feature>
<dbReference type="InterPro" id="IPR050638">
    <property type="entry name" value="AA-Vitamin_Transporters"/>
</dbReference>
<evidence type="ECO:0000256" key="1">
    <source>
        <dbReference type="ARBA" id="ARBA00004651"/>
    </source>
</evidence>
<name>A0A1Y2E056_9FUNG</name>
<organism evidence="8 9">
    <name type="scientific">Neocallimastix californiae</name>
    <dbReference type="NCBI Taxonomy" id="1754190"/>
    <lineage>
        <taxon>Eukaryota</taxon>
        <taxon>Fungi</taxon>
        <taxon>Fungi incertae sedis</taxon>
        <taxon>Chytridiomycota</taxon>
        <taxon>Chytridiomycota incertae sedis</taxon>
        <taxon>Neocallimastigomycetes</taxon>
        <taxon>Neocallimastigales</taxon>
        <taxon>Neocallimastigaceae</taxon>
        <taxon>Neocallimastix</taxon>
    </lineage>
</organism>
<dbReference type="GO" id="GO:0005886">
    <property type="term" value="C:plasma membrane"/>
    <property type="evidence" value="ECO:0007669"/>
    <property type="project" value="UniProtKB-SubCell"/>
</dbReference>
<dbReference type="Pfam" id="PF00892">
    <property type="entry name" value="EamA"/>
    <property type="match status" value="2"/>
</dbReference>
<evidence type="ECO:0000313" key="9">
    <source>
        <dbReference type="Proteomes" id="UP000193920"/>
    </source>
</evidence>
<feature type="domain" description="EamA" evidence="7">
    <location>
        <begin position="268"/>
        <end position="390"/>
    </location>
</feature>
<reference evidence="8 9" key="1">
    <citation type="submission" date="2016-08" db="EMBL/GenBank/DDBJ databases">
        <title>A Parts List for Fungal Cellulosomes Revealed by Comparative Genomics.</title>
        <authorList>
            <consortium name="DOE Joint Genome Institute"/>
            <person name="Haitjema C.H."/>
            <person name="Gilmore S.P."/>
            <person name="Henske J.K."/>
            <person name="Solomon K.V."/>
            <person name="De Groot R."/>
            <person name="Kuo A."/>
            <person name="Mondo S.J."/>
            <person name="Salamov A.A."/>
            <person name="Labutti K."/>
            <person name="Zhao Z."/>
            <person name="Chiniquy J."/>
            <person name="Barry K."/>
            <person name="Brewer H.M."/>
            <person name="Purvine S.O."/>
            <person name="Wright A.T."/>
            <person name="Boxma B."/>
            <person name="Van Alen T."/>
            <person name="Hackstein J.H."/>
            <person name="Baker S.E."/>
            <person name="Grigoriev I.V."/>
            <person name="O'Malley M.A."/>
        </authorList>
    </citation>
    <scope>NUCLEOTIDE SEQUENCE [LARGE SCALE GENOMIC DNA]</scope>
    <source>
        <strain evidence="8 9">G1</strain>
    </source>
</reference>
<keyword evidence="3 6" id="KW-0812">Transmembrane</keyword>
<feature type="transmembrane region" description="Helical" evidence="6">
    <location>
        <begin position="270"/>
        <end position="296"/>
    </location>
</feature>
<evidence type="ECO:0000256" key="6">
    <source>
        <dbReference type="SAM" id="Phobius"/>
    </source>
</evidence>
<comment type="subcellular location">
    <subcellularLocation>
        <location evidence="1">Cell membrane</location>
        <topology evidence="1">Multi-pass membrane protein</topology>
    </subcellularLocation>
</comment>
<dbReference type="PANTHER" id="PTHR32322">
    <property type="entry name" value="INNER MEMBRANE TRANSPORTER"/>
    <property type="match status" value="1"/>
</dbReference>
<feature type="transmembrane region" description="Helical" evidence="6">
    <location>
        <begin position="99"/>
        <end position="120"/>
    </location>
</feature>
<evidence type="ECO:0000256" key="4">
    <source>
        <dbReference type="ARBA" id="ARBA00022989"/>
    </source>
</evidence>
<gene>
    <name evidence="8" type="ORF">LY90DRAFT_700809</name>
</gene>
<evidence type="ECO:0000256" key="3">
    <source>
        <dbReference type="ARBA" id="ARBA00022692"/>
    </source>
</evidence>
<evidence type="ECO:0000256" key="2">
    <source>
        <dbReference type="ARBA" id="ARBA00022475"/>
    </source>
</evidence>
<accession>A0A1Y2E056</accession>
<feature type="transmembrane region" description="Helical" evidence="6">
    <location>
        <begin position="62"/>
        <end position="79"/>
    </location>
</feature>
<proteinExistence type="predicted"/>
<dbReference type="SUPFAM" id="SSF103481">
    <property type="entry name" value="Multidrug resistance efflux transporter EmrE"/>
    <property type="match status" value="2"/>
</dbReference>
<keyword evidence="9" id="KW-1185">Reference proteome</keyword>
<dbReference type="InterPro" id="IPR037185">
    <property type="entry name" value="EmrE-like"/>
</dbReference>
<feature type="transmembrane region" description="Helical" evidence="6">
    <location>
        <begin position="132"/>
        <end position="153"/>
    </location>
</feature>
<sequence length="391" mass="43657">MTEETIKKTNVVVDINNTQDNESTKINIEKLQGKELNDVNKTLLGSVTIEEGRVKKIFTKRLNIYIFAIICTFLWASAYPTIRLGYDEFHVNKNDLKSVFLFAGIRFTLSGIMIILGYWVVKKKIVLPSKKLMPDIIALGIITVTIQYIVFYAGVGNTTGVKNSVFNSCNTFFTVIIAHFLFKNDRITVPKAVGCAIGFLGVIIINLGFDFFLGRGKKFEFGFTLNGEGLILMNCLISSIGNVLVKIINNTGSLFKWNKFTKEEKGKKKVDIILITGYQMLFGAVLIDIFALIWIFISPPTPVEGSLDKPYTSISILGYLLMFHMGLISAVAFPIWNTLLKFNNVGKISFFNFLIPVFGTFLSGILLGENLFKIENLVSLILVCIGVIIVC</sequence>
<feature type="transmembrane region" description="Helical" evidence="6">
    <location>
        <begin position="348"/>
        <end position="368"/>
    </location>
</feature>